<dbReference type="InterPro" id="IPR036691">
    <property type="entry name" value="Endo/exonu/phosph_ase_sf"/>
</dbReference>
<protein>
    <recommendedName>
        <fullName evidence="3">Endonuclease/exonuclease/phosphatase domain-containing protein</fullName>
    </recommendedName>
</protein>
<evidence type="ECO:0000313" key="2">
    <source>
        <dbReference type="Proteomes" id="UP000507222"/>
    </source>
</evidence>
<proteinExistence type="predicted"/>
<gene>
    <name evidence="1" type="ORF">CURHAP_LOCUS41875</name>
</gene>
<dbReference type="EMBL" id="CAEKDK010000007">
    <property type="protein sequence ID" value="CAB4285875.1"/>
    <property type="molecule type" value="Genomic_DNA"/>
</dbReference>
<dbReference type="SUPFAM" id="SSF56219">
    <property type="entry name" value="DNase I-like"/>
    <property type="match status" value="1"/>
</dbReference>
<name>A0A6J5VEK0_PRUAR</name>
<accession>A0A6J5VEK0</accession>
<organism evidence="1 2">
    <name type="scientific">Prunus armeniaca</name>
    <name type="common">Apricot</name>
    <name type="synonym">Armeniaca vulgaris</name>
    <dbReference type="NCBI Taxonomy" id="36596"/>
    <lineage>
        <taxon>Eukaryota</taxon>
        <taxon>Viridiplantae</taxon>
        <taxon>Streptophyta</taxon>
        <taxon>Embryophyta</taxon>
        <taxon>Tracheophyta</taxon>
        <taxon>Spermatophyta</taxon>
        <taxon>Magnoliopsida</taxon>
        <taxon>eudicotyledons</taxon>
        <taxon>Gunneridae</taxon>
        <taxon>Pentapetalae</taxon>
        <taxon>rosids</taxon>
        <taxon>fabids</taxon>
        <taxon>Rosales</taxon>
        <taxon>Rosaceae</taxon>
        <taxon>Amygdaloideae</taxon>
        <taxon>Amygdaleae</taxon>
        <taxon>Prunus</taxon>
    </lineage>
</organism>
<dbReference type="PANTHER" id="PTHR35218">
    <property type="entry name" value="RNASE H DOMAIN-CONTAINING PROTEIN"/>
    <property type="match status" value="1"/>
</dbReference>
<dbReference type="Gene3D" id="3.60.10.10">
    <property type="entry name" value="Endonuclease/exonuclease/phosphatase"/>
    <property type="match status" value="1"/>
</dbReference>
<evidence type="ECO:0000313" key="1">
    <source>
        <dbReference type="EMBL" id="CAB4285875.1"/>
    </source>
</evidence>
<evidence type="ECO:0008006" key="3">
    <source>
        <dbReference type="Google" id="ProtNLM"/>
    </source>
</evidence>
<dbReference type="Proteomes" id="UP000507222">
    <property type="component" value="Unassembled WGS sequence"/>
</dbReference>
<sequence>MKRHADCDLPTTHGVELGMAEADVAEEEGLAMSEVVHLSWLRQTTRRRWRLACNSCKALMSLIAWNCQGLRQPQTIRALTELIRKERPSIVFLSETRLGDCRMEKLRKILGYNSSYYVNLWALQEVWGCGGVMR</sequence>
<reference evidence="1 2" key="1">
    <citation type="submission" date="2020-05" db="EMBL/GenBank/DDBJ databases">
        <authorList>
            <person name="Campoy J."/>
            <person name="Schneeberger K."/>
            <person name="Spophaly S."/>
        </authorList>
    </citation>
    <scope>NUCLEOTIDE SEQUENCE [LARGE SCALE GENOMIC DNA]</scope>
    <source>
        <strain evidence="1">PruArmRojPasFocal</strain>
    </source>
</reference>
<dbReference type="AlphaFoldDB" id="A0A6J5VEK0"/>
<dbReference type="PANTHER" id="PTHR35218:SF9">
    <property type="entry name" value="ENDONUCLEASE_EXONUCLEASE_PHOSPHATASE DOMAIN-CONTAINING PROTEIN"/>
    <property type="match status" value="1"/>
</dbReference>